<feature type="coiled-coil region" evidence="1">
    <location>
        <begin position="127"/>
        <end position="189"/>
    </location>
</feature>
<evidence type="ECO:0000313" key="3">
    <source>
        <dbReference type="Proteomes" id="UP001186944"/>
    </source>
</evidence>
<dbReference type="Proteomes" id="UP001186944">
    <property type="component" value="Unassembled WGS sequence"/>
</dbReference>
<organism evidence="2 3">
    <name type="scientific">Pinctada imbricata</name>
    <name type="common">Atlantic pearl-oyster</name>
    <name type="synonym">Pinctada martensii</name>
    <dbReference type="NCBI Taxonomy" id="66713"/>
    <lineage>
        <taxon>Eukaryota</taxon>
        <taxon>Metazoa</taxon>
        <taxon>Spiralia</taxon>
        <taxon>Lophotrochozoa</taxon>
        <taxon>Mollusca</taxon>
        <taxon>Bivalvia</taxon>
        <taxon>Autobranchia</taxon>
        <taxon>Pteriomorphia</taxon>
        <taxon>Pterioida</taxon>
        <taxon>Pterioidea</taxon>
        <taxon>Pteriidae</taxon>
        <taxon>Pinctada</taxon>
    </lineage>
</organism>
<reference evidence="2" key="1">
    <citation type="submission" date="2019-08" db="EMBL/GenBank/DDBJ databases">
        <title>The improved chromosome-level genome for the pearl oyster Pinctada fucata martensii using PacBio sequencing and Hi-C.</title>
        <authorList>
            <person name="Zheng Z."/>
        </authorList>
    </citation>
    <scope>NUCLEOTIDE SEQUENCE</scope>
    <source>
        <strain evidence="2">ZZ-2019</strain>
        <tissue evidence="2">Adductor muscle</tissue>
    </source>
</reference>
<accession>A0AA88Y7I5</accession>
<feature type="coiled-coil region" evidence="1">
    <location>
        <begin position="44"/>
        <end position="78"/>
    </location>
</feature>
<gene>
    <name evidence="2" type="ORF">FSP39_015584</name>
</gene>
<protein>
    <submittedName>
        <fullName evidence="2">Uncharacterized protein</fullName>
    </submittedName>
</protein>
<keyword evidence="1" id="KW-0175">Coiled coil</keyword>
<sequence>MSSNPASVEIEGATPPGYLPTGFDNLKQEATWLYEDHVKLNKSLKYYQESFAEEEQKAREFKNEILNIKEENRLLKLKLHECSEREVTHRETLKELIAIKEERAILQKRVTEDEKLREYTETQDAEIRTLQAKVREQHRHIDDYQRDLRELKDKLQSTQFIADMESGHRKSLEGNVKKLENKLHILTRSTLQPEDEDATFCKTPERGRFKRHRIDECRRCHTCLPSDTLCTFHAKAPIQVLIKDSNGHISRPDNQKFWPCCGRTGTKEPEGCRSLPEHDLGY</sequence>
<keyword evidence="3" id="KW-1185">Reference proteome</keyword>
<proteinExistence type="predicted"/>
<comment type="caution">
    <text evidence="2">The sequence shown here is derived from an EMBL/GenBank/DDBJ whole genome shotgun (WGS) entry which is preliminary data.</text>
</comment>
<evidence type="ECO:0000313" key="2">
    <source>
        <dbReference type="EMBL" id="KAK3090901.1"/>
    </source>
</evidence>
<dbReference type="AlphaFoldDB" id="A0AA88Y7I5"/>
<name>A0AA88Y7I5_PINIB</name>
<dbReference type="EMBL" id="VSWD01000010">
    <property type="protein sequence ID" value="KAK3090901.1"/>
    <property type="molecule type" value="Genomic_DNA"/>
</dbReference>
<evidence type="ECO:0000256" key="1">
    <source>
        <dbReference type="SAM" id="Coils"/>
    </source>
</evidence>